<organism evidence="2 3">
    <name type="scientific">Tumebacillus permanentifrigoris</name>
    <dbReference type="NCBI Taxonomy" id="378543"/>
    <lineage>
        <taxon>Bacteria</taxon>
        <taxon>Bacillati</taxon>
        <taxon>Bacillota</taxon>
        <taxon>Bacilli</taxon>
        <taxon>Bacillales</taxon>
        <taxon>Alicyclobacillaceae</taxon>
        <taxon>Tumebacillus</taxon>
    </lineage>
</organism>
<dbReference type="Pfam" id="PF00753">
    <property type="entry name" value="Lactamase_B"/>
    <property type="match status" value="1"/>
</dbReference>
<dbReference type="InterPro" id="IPR036866">
    <property type="entry name" value="RibonucZ/Hydroxyglut_hydro"/>
</dbReference>
<dbReference type="EMBL" id="QGGL01000004">
    <property type="protein sequence ID" value="PWK14848.1"/>
    <property type="molecule type" value="Genomic_DNA"/>
</dbReference>
<dbReference type="SMART" id="SM00849">
    <property type="entry name" value="Lactamase_B"/>
    <property type="match status" value="1"/>
</dbReference>
<evidence type="ECO:0000313" key="2">
    <source>
        <dbReference type="EMBL" id="PWK14848.1"/>
    </source>
</evidence>
<dbReference type="SUPFAM" id="SSF56281">
    <property type="entry name" value="Metallo-hydrolase/oxidoreductase"/>
    <property type="match status" value="1"/>
</dbReference>
<dbReference type="PANTHER" id="PTHR42951:SF17">
    <property type="entry name" value="METALLO-BETA-LACTAMASE DOMAIN-CONTAINING PROTEIN"/>
    <property type="match status" value="1"/>
</dbReference>
<dbReference type="OrthoDB" id="9802248at2"/>
<gene>
    <name evidence="2" type="ORF">C7459_10447</name>
</gene>
<evidence type="ECO:0000313" key="3">
    <source>
        <dbReference type="Proteomes" id="UP000245634"/>
    </source>
</evidence>
<dbReference type="PANTHER" id="PTHR42951">
    <property type="entry name" value="METALLO-BETA-LACTAMASE DOMAIN-CONTAINING"/>
    <property type="match status" value="1"/>
</dbReference>
<comment type="caution">
    <text evidence="2">The sequence shown here is derived from an EMBL/GenBank/DDBJ whole genome shotgun (WGS) entry which is preliminary data.</text>
</comment>
<feature type="domain" description="Metallo-beta-lactamase" evidence="1">
    <location>
        <begin position="30"/>
        <end position="242"/>
    </location>
</feature>
<evidence type="ECO:0000259" key="1">
    <source>
        <dbReference type="SMART" id="SM00849"/>
    </source>
</evidence>
<dbReference type="RefSeq" id="WP_109687180.1">
    <property type="nucleotide sequence ID" value="NZ_QGGL01000004.1"/>
</dbReference>
<dbReference type="InterPro" id="IPR001279">
    <property type="entry name" value="Metallo-B-lactamas"/>
</dbReference>
<dbReference type="InterPro" id="IPR050855">
    <property type="entry name" value="NDM-1-like"/>
</dbReference>
<dbReference type="AlphaFoldDB" id="A0A316DAU3"/>
<proteinExistence type="predicted"/>
<dbReference type="Proteomes" id="UP000245634">
    <property type="component" value="Unassembled WGS sequence"/>
</dbReference>
<reference evidence="2 3" key="1">
    <citation type="submission" date="2018-05" db="EMBL/GenBank/DDBJ databases">
        <title>Genomic Encyclopedia of Type Strains, Phase IV (KMG-IV): sequencing the most valuable type-strain genomes for metagenomic binning, comparative biology and taxonomic classification.</title>
        <authorList>
            <person name="Goeker M."/>
        </authorList>
    </citation>
    <scope>NUCLEOTIDE SEQUENCE [LARGE SCALE GENOMIC DNA]</scope>
    <source>
        <strain evidence="2 3">DSM 18773</strain>
    </source>
</reference>
<sequence length="275" mass="30271">MENQQHSEATTANGMGQVMLPDIHNLTTQIVNLQFIGTPGPNSDWVLIDAGMTHSEDRIIEAATERFGANRPPKAILLTHGHFDHVGAIVPLAEKWRDVPIYAHRLELPYLTGRAAYPPPDPTVGGGLVARLSVLFPDDPIDLRDRVQALPDDGTISELPGWKWIHTPGHTPGHVSLFREEDRVLIAGDAFITVKQESLLAVLTQEQELHGPPAYFTPDWQAAWESVKILAALKPSVAYTGHGRPMSGDLLTNGLDNLARDFDQIAIPKHGRYVH</sequence>
<dbReference type="Gene3D" id="3.60.15.10">
    <property type="entry name" value="Ribonuclease Z/Hydroxyacylglutathione hydrolase-like"/>
    <property type="match status" value="1"/>
</dbReference>
<keyword evidence="2" id="KW-0378">Hydrolase</keyword>
<protein>
    <submittedName>
        <fullName evidence="2">Glyoxylase-like metal-dependent hydrolase (Beta-lactamase superfamily II)</fullName>
    </submittedName>
</protein>
<accession>A0A316DAU3</accession>
<dbReference type="CDD" id="cd07721">
    <property type="entry name" value="yflN-like_MBL-fold"/>
    <property type="match status" value="1"/>
</dbReference>
<dbReference type="GO" id="GO:0016787">
    <property type="term" value="F:hydrolase activity"/>
    <property type="evidence" value="ECO:0007669"/>
    <property type="project" value="UniProtKB-KW"/>
</dbReference>
<keyword evidence="3" id="KW-1185">Reference proteome</keyword>
<name>A0A316DAU3_9BACL</name>